<evidence type="ECO:0000256" key="3">
    <source>
        <dbReference type="ARBA" id="ARBA00022729"/>
    </source>
</evidence>
<proteinExistence type="predicted"/>
<keyword evidence="6" id="KW-1133">Transmembrane helix</keyword>
<dbReference type="AlphaFoldDB" id="A0AAW6XHC6"/>
<feature type="domain" description="Gram-positive cocci surface proteins LPxTG" evidence="7">
    <location>
        <begin position="50"/>
        <end position="84"/>
    </location>
</feature>
<dbReference type="Proteomes" id="UP001230300">
    <property type="component" value="Unassembled WGS sequence"/>
</dbReference>
<evidence type="ECO:0000256" key="6">
    <source>
        <dbReference type="SAM" id="Phobius"/>
    </source>
</evidence>
<keyword evidence="6" id="KW-0472">Membrane</keyword>
<evidence type="ECO:0000259" key="7">
    <source>
        <dbReference type="Pfam" id="PF00746"/>
    </source>
</evidence>
<keyword evidence="4" id="KW-0572">Peptidoglycan-anchor</keyword>
<dbReference type="InterPro" id="IPR019931">
    <property type="entry name" value="LPXTG_anchor"/>
</dbReference>
<evidence type="ECO:0000256" key="1">
    <source>
        <dbReference type="ARBA" id="ARBA00022512"/>
    </source>
</evidence>
<dbReference type="Pfam" id="PF00746">
    <property type="entry name" value="Gram_pos_anchor"/>
    <property type="match status" value="1"/>
</dbReference>
<protein>
    <submittedName>
        <fullName evidence="8">LPXTG cell wall anchor domain-containing protein</fullName>
    </submittedName>
</protein>
<evidence type="ECO:0000313" key="9">
    <source>
        <dbReference type="Proteomes" id="UP001230300"/>
    </source>
</evidence>
<keyword evidence="1" id="KW-0134">Cell wall</keyword>
<sequence length="85" mass="9164">MYFNTSSDNSCSFKLNLTNIIATPSTPETTEEEHLTIKDHVGSSTLRRGLPQTGEKKSTLNAGFALAGIGLALLAGMLFDPKKKH</sequence>
<feature type="region of interest" description="Disordered" evidence="5">
    <location>
        <begin position="26"/>
        <end position="56"/>
    </location>
</feature>
<keyword evidence="2" id="KW-0964">Secreted</keyword>
<comment type="caution">
    <text evidence="8">The sequence shown here is derived from an EMBL/GenBank/DDBJ whole genome shotgun (WGS) entry which is preliminary data.</text>
</comment>
<evidence type="ECO:0000313" key="8">
    <source>
        <dbReference type="EMBL" id="MDK6503437.1"/>
    </source>
</evidence>
<reference evidence="8" key="1">
    <citation type="submission" date="2023-05" db="EMBL/GenBank/DDBJ databases">
        <title>Cataloging the Phylogenetic Diversity of Human Bladder Bacteria.</title>
        <authorList>
            <person name="Du J."/>
        </authorList>
    </citation>
    <scope>NUCLEOTIDE SEQUENCE</scope>
    <source>
        <strain evidence="8">UMB9226</strain>
    </source>
</reference>
<evidence type="ECO:0000256" key="4">
    <source>
        <dbReference type="ARBA" id="ARBA00023088"/>
    </source>
</evidence>
<keyword evidence="3" id="KW-0732">Signal</keyword>
<dbReference type="EMBL" id="JASOGN010000050">
    <property type="protein sequence ID" value="MDK6503437.1"/>
    <property type="molecule type" value="Genomic_DNA"/>
</dbReference>
<gene>
    <name evidence="8" type="ORF">QP235_09715</name>
</gene>
<organism evidence="8 9">
    <name type="scientific">Lactobacillus crispatus</name>
    <dbReference type="NCBI Taxonomy" id="47770"/>
    <lineage>
        <taxon>Bacteria</taxon>
        <taxon>Bacillati</taxon>
        <taxon>Bacillota</taxon>
        <taxon>Bacilli</taxon>
        <taxon>Lactobacillales</taxon>
        <taxon>Lactobacillaceae</taxon>
        <taxon>Lactobacillus</taxon>
    </lineage>
</organism>
<name>A0AAW6XHC6_9LACO</name>
<feature type="transmembrane region" description="Helical" evidence="6">
    <location>
        <begin position="60"/>
        <end position="79"/>
    </location>
</feature>
<accession>A0AAW6XHC6</accession>
<feature type="compositionally biased region" description="Basic and acidic residues" evidence="5">
    <location>
        <begin position="32"/>
        <end position="41"/>
    </location>
</feature>
<evidence type="ECO:0000256" key="5">
    <source>
        <dbReference type="SAM" id="MobiDB-lite"/>
    </source>
</evidence>
<dbReference type="RefSeq" id="WP_232779092.1">
    <property type="nucleotide sequence ID" value="NZ_JACCPO010000001.1"/>
</dbReference>
<evidence type="ECO:0000256" key="2">
    <source>
        <dbReference type="ARBA" id="ARBA00022525"/>
    </source>
</evidence>
<keyword evidence="6" id="KW-0812">Transmembrane</keyword>